<sequence length="387" mass="43326">MAPSVTEAVSQTADNVQEKLAALKLDRGTNQQLQTEKKFIREPLRLSGALEAFKFFDVTPVIGREFEDVDLAEWLRAPSSDELLRDLAITISRRGVVFFRKQDNLNNDLQKELVQRLGRLSGKPATSGLHIHPVSNASRELGGKDDEISVISSEQAKKLYKDRFSLTGLNDKRQSLKESWHSDITFEPIPSDYAALRLVQLPKTGGDTLWASGYEVFERISEPYQKFLETLTATYAQPGFNKAADENGFKIFTGPRGAPENVGEVLEAIHPVIRTNPVTGWKSVFAVGHHVAKINGLSEPESKHLLEWFVRLIVDNHDLQVRHRWQNTNDLAIWDNRSVYHAATPDYVADGLGERTGQRAVSLGERPYLDPASTSRRESLVKEGVSA</sequence>
<dbReference type="GO" id="GO:0005737">
    <property type="term" value="C:cytoplasm"/>
    <property type="evidence" value="ECO:0007669"/>
    <property type="project" value="TreeGrafter"/>
</dbReference>
<dbReference type="AlphaFoldDB" id="A0A0C9VQY0"/>
<dbReference type="SUPFAM" id="SSF51197">
    <property type="entry name" value="Clavaminate synthase-like"/>
    <property type="match status" value="1"/>
</dbReference>
<keyword evidence="4" id="KW-0560">Oxidoreductase</keyword>
<feature type="domain" description="TauD/TfdA-like" evidence="7">
    <location>
        <begin position="56"/>
        <end position="359"/>
    </location>
</feature>
<reference evidence="8 9" key="1">
    <citation type="submission" date="2014-06" db="EMBL/GenBank/DDBJ databases">
        <title>Evolutionary Origins and Diversification of the Mycorrhizal Mutualists.</title>
        <authorList>
            <consortium name="DOE Joint Genome Institute"/>
            <consortium name="Mycorrhizal Genomics Consortium"/>
            <person name="Kohler A."/>
            <person name="Kuo A."/>
            <person name="Nagy L.G."/>
            <person name="Floudas D."/>
            <person name="Copeland A."/>
            <person name="Barry K.W."/>
            <person name="Cichocki N."/>
            <person name="Veneault-Fourrey C."/>
            <person name="LaButti K."/>
            <person name="Lindquist E.A."/>
            <person name="Lipzen A."/>
            <person name="Lundell T."/>
            <person name="Morin E."/>
            <person name="Murat C."/>
            <person name="Riley R."/>
            <person name="Ohm R."/>
            <person name="Sun H."/>
            <person name="Tunlid A."/>
            <person name="Henrissat B."/>
            <person name="Grigoriev I.V."/>
            <person name="Hibbett D.S."/>
            <person name="Martin F."/>
        </authorList>
    </citation>
    <scope>NUCLEOTIDE SEQUENCE [LARGE SCALE GENOMIC DNA]</scope>
    <source>
        <strain evidence="8 9">SS14</strain>
    </source>
</reference>
<evidence type="ECO:0000259" key="7">
    <source>
        <dbReference type="Pfam" id="PF02668"/>
    </source>
</evidence>
<evidence type="ECO:0000256" key="5">
    <source>
        <dbReference type="ARBA" id="ARBA00023004"/>
    </source>
</evidence>
<comment type="similarity">
    <text evidence="1">Belongs to the TfdA dioxygenase family.</text>
</comment>
<dbReference type="InterPro" id="IPR042098">
    <property type="entry name" value="TauD-like_sf"/>
</dbReference>
<proteinExistence type="inferred from homology"/>
<name>A0A0C9VQY0_SPHS4</name>
<dbReference type="Gene3D" id="3.60.130.10">
    <property type="entry name" value="Clavaminate synthase-like"/>
    <property type="match status" value="1"/>
</dbReference>
<dbReference type="GO" id="GO:0046872">
    <property type="term" value="F:metal ion binding"/>
    <property type="evidence" value="ECO:0007669"/>
    <property type="project" value="UniProtKB-KW"/>
</dbReference>
<accession>A0A0C9VQY0</accession>
<keyword evidence="3" id="KW-0223">Dioxygenase</keyword>
<evidence type="ECO:0000256" key="6">
    <source>
        <dbReference type="SAM" id="MobiDB-lite"/>
    </source>
</evidence>
<evidence type="ECO:0000256" key="4">
    <source>
        <dbReference type="ARBA" id="ARBA00023002"/>
    </source>
</evidence>
<dbReference type="FunFam" id="3.60.130.10:FF:000005">
    <property type="entry name" value="TfdA family taurine dioxygenase"/>
    <property type="match status" value="1"/>
</dbReference>
<evidence type="ECO:0000256" key="2">
    <source>
        <dbReference type="ARBA" id="ARBA00022723"/>
    </source>
</evidence>
<keyword evidence="5" id="KW-0408">Iron</keyword>
<evidence type="ECO:0000313" key="9">
    <source>
        <dbReference type="Proteomes" id="UP000054279"/>
    </source>
</evidence>
<dbReference type="Proteomes" id="UP000054279">
    <property type="component" value="Unassembled WGS sequence"/>
</dbReference>
<dbReference type="PANTHER" id="PTHR30468">
    <property type="entry name" value="ALPHA-KETOGLUTARATE-DEPENDENT SULFONATE DIOXYGENASE"/>
    <property type="match status" value="1"/>
</dbReference>
<dbReference type="EMBL" id="KN837142">
    <property type="protein sequence ID" value="KIJ40705.1"/>
    <property type="molecule type" value="Genomic_DNA"/>
</dbReference>
<organism evidence="8 9">
    <name type="scientific">Sphaerobolus stellatus (strain SS14)</name>
    <dbReference type="NCBI Taxonomy" id="990650"/>
    <lineage>
        <taxon>Eukaryota</taxon>
        <taxon>Fungi</taxon>
        <taxon>Dikarya</taxon>
        <taxon>Basidiomycota</taxon>
        <taxon>Agaricomycotina</taxon>
        <taxon>Agaricomycetes</taxon>
        <taxon>Phallomycetidae</taxon>
        <taxon>Geastrales</taxon>
        <taxon>Sphaerobolaceae</taxon>
        <taxon>Sphaerobolus</taxon>
    </lineage>
</organism>
<feature type="region of interest" description="Disordered" evidence="6">
    <location>
        <begin position="368"/>
        <end position="387"/>
    </location>
</feature>
<evidence type="ECO:0000313" key="8">
    <source>
        <dbReference type="EMBL" id="KIJ40705.1"/>
    </source>
</evidence>
<dbReference type="InterPro" id="IPR051323">
    <property type="entry name" value="AtsK-like"/>
</dbReference>
<dbReference type="GO" id="GO:0016706">
    <property type="term" value="F:2-oxoglutarate-dependent dioxygenase activity"/>
    <property type="evidence" value="ECO:0007669"/>
    <property type="project" value="TreeGrafter"/>
</dbReference>
<keyword evidence="2" id="KW-0479">Metal-binding</keyword>
<dbReference type="OrthoDB" id="10257314at2759"/>
<keyword evidence="9" id="KW-1185">Reference proteome</keyword>
<protein>
    <recommendedName>
        <fullName evidence="7">TauD/TfdA-like domain-containing protein</fullName>
    </recommendedName>
</protein>
<dbReference type="PANTHER" id="PTHR30468:SF10">
    <property type="entry name" value="TAUD_TFDA-LIKE DOMAIN-CONTAINING PROTEIN"/>
    <property type="match status" value="1"/>
</dbReference>
<evidence type="ECO:0000256" key="1">
    <source>
        <dbReference type="ARBA" id="ARBA00005896"/>
    </source>
</evidence>
<dbReference type="HOGENOM" id="CLU_036005_1_0_1"/>
<dbReference type="Pfam" id="PF02668">
    <property type="entry name" value="TauD"/>
    <property type="match status" value="1"/>
</dbReference>
<dbReference type="InterPro" id="IPR003819">
    <property type="entry name" value="TauD/TfdA-like"/>
</dbReference>
<evidence type="ECO:0000256" key="3">
    <source>
        <dbReference type="ARBA" id="ARBA00022964"/>
    </source>
</evidence>
<gene>
    <name evidence="8" type="ORF">M422DRAFT_780643</name>
</gene>